<feature type="compositionally biased region" description="Basic and acidic residues" evidence="1">
    <location>
        <begin position="146"/>
        <end position="192"/>
    </location>
</feature>
<evidence type="ECO:0000313" key="3">
    <source>
        <dbReference type="Proteomes" id="UP000008068"/>
    </source>
</evidence>
<dbReference type="Proteomes" id="UP000008068">
    <property type="component" value="Unassembled WGS sequence"/>
</dbReference>
<proteinExistence type="predicted"/>
<sequence length="192" mass="22167">MDDQSTGNDATDVASGVFPLNLEGIVPVAHPDTNEIMREKEEQRIRFEAKKEAWQNEKKELNEKLDEANKTIDALKKENENQSIKHKQETEELGRNHEAEVKVLNGRITEFTEYVDILEKFIEDENDGISNFVACHERAKMKRKSKVEEILNQRSAPKDAKESEIDSRKRKGEEAESDDKKHPKLDDSSEFK</sequence>
<dbReference type="AlphaFoldDB" id="G0NI12"/>
<dbReference type="HOGENOM" id="CLU_1416305_0_0_1"/>
<evidence type="ECO:0000256" key="1">
    <source>
        <dbReference type="SAM" id="MobiDB-lite"/>
    </source>
</evidence>
<feature type="compositionally biased region" description="Basic and acidic residues" evidence="1">
    <location>
        <begin position="86"/>
        <end position="95"/>
    </location>
</feature>
<name>G0NI12_CAEBE</name>
<feature type="region of interest" description="Disordered" evidence="1">
    <location>
        <begin position="142"/>
        <end position="192"/>
    </location>
</feature>
<dbReference type="EMBL" id="GL379887">
    <property type="protein sequence ID" value="EGT31660.1"/>
    <property type="molecule type" value="Genomic_DNA"/>
</dbReference>
<feature type="region of interest" description="Disordered" evidence="1">
    <location>
        <begin position="76"/>
        <end position="95"/>
    </location>
</feature>
<evidence type="ECO:0000313" key="2">
    <source>
        <dbReference type="EMBL" id="EGT31660.1"/>
    </source>
</evidence>
<gene>
    <name evidence="2" type="ORF">CAEBREN_10080</name>
</gene>
<reference evidence="3" key="1">
    <citation type="submission" date="2011-07" db="EMBL/GenBank/DDBJ databases">
        <authorList>
            <consortium name="Caenorhabditis brenneri Sequencing and Analysis Consortium"/>
            <person name="Wilson R.K."/>
        </authorList>
    </citation>
    <scope>NUCLEOTIDE SEQUENCE [LARGE SCALE GENOMIC DNA]</scope>
    <source>
        <strain evidence="3">PB2801</strain>
    </source>
</reference>
<protein>
    <submittedName>
        <fullName evidence="2">Uncharacterized protein</fullName>
    </submittedName>
</protein>
<keyword evidence="3" id="KW-1185">Reference proteome</keyword>
<accession>G0NI12</accession>
<organism evidence="3">
    <name type="scientific">Caenorhabditis brenneri</name>
    <name type="common">Nematode worm</name>
    <dbReference type="NCBI Taxonomy" id="135651"/>
    <lineage>
        <taxon>Eukaryota</taxon>
        <taxon>Metazoa</taxon>
        <taxon>Ecdysozoa</taxon>
        <taxon>Nematoda</taxon>
        <taxon>Chromadorea</taxon>
        <taxon>Rhabditida</taxon>
        <taxon>Rhabditina</taxon>
        <taxon>Rhabditomorpha</taxon>
        <taxon>Rhabditoidea</taxon>
        <taxon>Rhabditidae</taxon>
        <taxon>Peloderinae</taxon>
        <taxon>Caenorhabditis</taxon>
    </lineage>
</organism>
<dbReference type="InParanoid" id="G0NI12"/>